<dbReference type="EMBL" id="CDMZ01003861">
    <property type="protein sequence ID" value="CEM47854.1"/>
    <property type="molecule type" value="Genomic_DNA"/>
</dbReference>
<feature type="compositionally biased region" description="Low complexity" evidence="1">
    <location>
        <begin position="297"/>
        <end position="314"/>
    </location>
</feature>
<feature type="compositionally biased region" description="Basic and acidic residues" evidence="1">
    <location>
        <begin position="202"/>
        <end position="215"/>
    </location>
</feature>
<dbReference type="VEuPathDB" id="CryptoDB:Cvel_8543"/>
<feature type="region of interest" description="Disordered" evidence="1">
    <location>
        <begin position="255"/>
        <end position="321"/>
    </location>
</feature>
<dbReference type="AlphaFoldDB" id="A0A0G4HTW8"/>
<feature type="compositionally biased region" description="Polar residues" evidence="1">
    <location>
        <begin position="280"/>
        <end position="291"/>
    </location>
</feature>
<feature type="region of interest" description="Disordered" evidence="1">
    <location>
        <begin position="195"/>
        <end position="233"/>
    </location>
</feature>
<protein>
    <recommendedName>
        <fullName evidence="3">Bacterial bifunctional deaminase-reductase C-terminal domain-containing protein</fullName>
    </recommendedName>
</protein>
<sequence>MARIVDPAIFVQRFYGGLSQIRPRRASAELVHYAAVMRNSEDQLFSIRIGHEGAPRSEVDWLHLNCLRAACTAVLTTGANLRSEPGLRFVTPEFCGFREFFRTSRDWDGGSSAEAPLDVFILTGGRDTNVLSHPVLASEAVSKKAGDGSSVRFSLIVPVNTAASMRSAMTKAQRERVRLMVPAWKEGGICREVTLSEYSTGEGHEGETERKRANHPETSTGFGGGERAKIGGDKPFLRWPVLTTGSAVNSILRMVTSPSSSPSSPSEQQQSEAREEGEPSSCQHECSTSYATAGGDSSRSSSSSSSSSNGKSSSTVGEKVNSLRRGGGLVGLEAGPSVASPLIEEGRVDLLFLSVVSGSIPPDVWGGHLMSQEKLRRQFHCWRSVVDGHWTFLSCRHRQVEETNVAPSGDGSAERGRSTVLDKTL</sequence>
<evidence type="ECO:0008006" key="3">
    <source>
        <dbReference type="Google" id="ProtNLM"/>
    </source>
</evidence>
<evidence type="ECO:0000313" key="2">
    <source>
        <dbReference type="EMBL" id="CEM47854.1"/>
    </source>
</evidence>
<gene>
    <name evidence="2" type="ORF">Cvel_8543</name>
</gene>
<organism evidence="2">
    <name type="scientific">Chromera velia CCMP2878</name>
    <dbReference type="NCBI Taxonomy" id="1169474"/>
    <lineage>
        <taxon>Eukaryota</taxon>
        <taxon>Sar</taxon>
        <taxon>Alveolata</taxon>
        <taxon>Colpodellida</taxon>
        <taxon>Chromeraceae</taxon>
        <taxon>Chromera</taxon>
    </lineage>
</organism>
<feature type="region of interest" description="Disordered" evidence="1">
    <location>
        <begin position="403"/>
        <end position="425"/>
    </location>
</feature>
<feature type="compositionally biased region" description="Low complexity" evidence="1">
    <location>
        <begin position="257"/>
        <end position="271"/>
    </location>
</feature>
<accession>A0A0G4HTW8</accession>
<proteinExistence type="predicted"/>
<reference evidence="2" key="1">
    <citation type="submission" date="2014-11" db="EMBL/GenBank/DDBJ databases">
        <authorList>
            <person name="Otto D Thomas"/>
            <person name="Naeem Raeece"/>
        </authorList>
    </citation>
    <scope>NUCLEOTIDE SEQUENCE</scope>
</reference>
<name>A0A0G4HTW8_9ALVE</name>
<evidence type="ECO:0000256" key="1">
    <source>
        <dbReference type="SAM" id="MobiDB-lite"/>
    </source>
</evidence>